<protein>
    <recommendedName>
        <fullName evidence="4">SDR family NAD(P)-dependent oxidoreductase</fullName>
    </recommendedName>
</protein>
<comment type="similarity">
    <text evidence="1">Belongs to the short-chain dehydrogenases/reductases (SDR) family.</text>
</comment>
<dbReference type="InterPro" id="IPR036291">
    <property type="entry name" value="NAD(P)-bd_dom_sf"/>
</dbReference>
<reference evidence="3" key="1">
    <citation type="submission" date="2016-02" db="EMBL/GenBank/DDBJ databases">
        <authorList>
            <person name="Wibberg D."/>
        </authorList>
    </citation>
    <scope>NUCLEOTIDE SEQUENCE [LARGE SCALE GENOMIC DNA]</scope>
</reference>
<evidence type="ECO:0000256" key="1">
    <source>
        <dbReference type="ARBA" id="ARBA00006484"/>
    </source>
</evidence>
<dbReference type="PRINTS" id="PR00081">
    <property type="entry name" value="GDHRDH"/>
</dbReference>
<accession>A0A1C3PH03</accession>
<dbReference type="PANTHER" id="PTHR43943:SF2">
    <property type="entry name" value="DEHYDROGENASE_REDUCTASE 4"/>
    <property type="match status" value="1"/>
</dbReference>
<evidence type="ECO:0000313" key="2">
    <source>
        <dbReference type="EMBL" id="SBW29107.1"/>
    </source>
</evidence>
<dbReference type="AlphaFoldDB" id="A0A1C3PH03"/>
<keyword evidence="3" id="KW-1185">Reference proteome</keyword>
<sequence length="121" mass="12647">MNGKFAGQCAVVTGASRGIGLGIARRLVTDGARVRVTARRQEALDEAVAALGGPWNAIAVAGKADDVEHQAETIERTVDAFGRVDMLVNNAGINPAYGPMIKMDLDAARKIFEVNALAALS</sequence>
<evidence type="ECO:0008006" key="4">
    <source>
        <dbReference type="Google" id="ProtNLM"/>
    </source>
</evidence>
<dbReference type="CDD" id="cd05233">
    <property type="entry name" value="SDR_c"/>
    <property type="match status" value="1"/>
</dbReference>
<dbReference type="SUPFAM" id="SSF51735">
    <property type="entry name" value="NAD(P)-binding Rossmann-fold domains"/>
    <property type="match status" value="1"/>
</dbReference>
<dbReference type="EMBL" id="FLUV01002670">
    <property type="protein sequence ID" value="SBW29107.1"/>
    <property type="molecule type" value="Genomic_DNA"/>
</dbReference>
<name>A0A1C3PH03_9ACTN</name>
<organism evidence="2 3">
    <name type="scientific">Candidatus Protofrankia californiensis</name>
    <dbReference type="NCBI Taxonomy" id="1839754"/>
    <lineage>
        <taxon>Bacteria</taxon>
        <taxon>Bacillati</taxon>
        <taxon>Actinomycetota</taxon>
        <taxon>Actinomycetes</taxon>
        <taxon>Frankiales</taxon>
        <taxon>Frankiaceae</taxon>
        <taxon>Protofrankia</taxon>
    </lineage>
</organism>
<dbReference type="Pfam" id="PF00106">
    <property type="entry name" value="adh_short"/>
    <property type="match status" value="1"/>
</dbReference>
<dbReference type="Gene3D" id="3.40.50.720">
    <property type="entry name" value="NAD(P)-binding Rossmann-like Domain"/>
    <property type="match status" value="1"/>
</dbReference>
<dbReference type="InterPro" id="IPR002347">
    <property type="entry name" value="SDR_fam"/>
</dbReference>
<evidence type="ECO:0000313" key="3">
    <source>
        <dbReference type="Proteomes" id="UP000199013"/>
    </source>
</evidence>
<dbReference type="PANTHER" id="PTHR43943">
    <property type="entry name" value="DEHYDROGENASE/REDUCTASE (SDR FAMILY) MEMBER 4"/>
    <property type="match status" value="1"/>
</dbReference>
<gene>
    <name evidence="2" type="ORF">FDG2_6446</name>
</gene>
<dbReference type="Proteomes" id="UP000199013">
    <property type="component" value="Unassembled WGS sequence"/>
</dbReference>
<proteinExistence type="inferred from homology"/>